<reference evidence="1 2" key="1">
    <citation type="submission" date="2017-03" db="EMBL/GenBank/DDBJ databases">
        <authorList>
            <person name="Afonso C.L."/>
            <person name="Miller P.J."/>
            <person name="Scott M.A."/>
            <person name="Spackman E."/>
            <person name="Goraichik I."/>
            <person name="Dimitrov K.M."/>
            <person name="Suarez D.L."/>
            <person name="Swayne D.E."/>
        </authorList>
    </citation>
    <scope>NUCLEOTIDE SEQUENCE [LARGE SCALE GENOMIC DNA]</scope>
    <source>
        <strain evidence="1">PRJEB14757</strain>
    </source>
</reference>
<gene>
    <name evidence="1" type="ORF">MTBBW1_2330002</name>
</gene>
<dbReference type="AlphaFoldDB" id="A0A1W1HDZ2"/>
<keyword evidence="2" id="KW-1185">Reference proteome</keyword>
<name>A0A1W1HDZ2_9BACT</name>
<sequence>MIIPHYSLTVATFFSESHPPRIAFSRRVTGQIQCEKLYSSADKNIHSFERSMSMLKKIYFLLKVILLEFLFQGG</sequence>
<proteinExistence type="predicted"/>
<organism evidence="1 2">
    <name type="scientific">Desulfamplus magnetovallimortis</name>
    <dbReference type="NCBI Taxonomy" id="1246637"/>
    <lineage>
        <taxon>Bacteria</taxon>
        <taxon>Pseudomonadati</taxon>
        <taxon>Thermodesulfobacteriota</taxon>
        <taxon>Desulfobacteria</taxon>
        <taxon>Desulfobacterales</taxon>
        <taxon>Desulfobacteraceae</taxon>
        <taxon>Desulfamplus</taxon>
    </lineage>
</organism>
<protein>
    <submittedName>
        <fullName evidence="1">Uncharacterized protein</fullName>
    </submittedName>
</protein>
<accession>A0A1W1HDZ2</accession>
<dbReference type="EMBL" id="FWEV01000150">
    <property type="protein sequence ID" value="SLM30608.1"/>
    <property type="molecule type" value="Genomic_DNA"/>
</dbReference>
<evidence type="ECO:0000313" key="2">
    <source>
        <dbReference type="Proteomes" id="UP000191931"/>
    </source>
</evidence>
<dbReference type="Proteomes" id="UP000191931">
    <property type="component" value="Unassembled WGS sequence"/>
</dbReference>
<evidence type="ECO:0000313" key="1">
    <source>
        <dbReference type="EMBL" id="SLM30608.1"/>
    </source>
</evidence>